<dbReference type="Proteomes" id="UP000478052">
    <property type="component" value="Unassembled WGS sequence"/>
</dbReference>
<dbReference type="InterPro" id="IPR013641">
    <property type="entry name" value="KTI12/PSTK"/>
</dbReference>
<keyword evidence="6" id="KW-1185">Reference proteome</keyword>
<dbReference type="EMBL" id="VUJU01000260">
    <property type="protein sequence ID" value="KAF0771726.1"/>
    <property type="molecule type" value="Genomic_DNA"/>
</dbReference>
<dbReference type="Gene3D" id="3.40.50.300">
    <property type="entry name" value="P-loop containing nucleotide triphosphate hydrolases"/>
    <property type="match status" value="1"/>
</dbReference>
<evidence type="ECO:0000313" key="6">
    <source>
        <dbReference type="Proteomes" id="UP000478052"/>
    </source>
</evidence>
<proteinExistence type="inferred from homology"/>
<dbReference type="InterPro" id="IPR027417">
    <property type="entry name" value="P-loop_NTPase"/>
</dbReference>
<keyword evidence="1" id="KW-0547">Nucleotide-binding</keyword>
<name>A0A6G0ZLW2_APHCR</name>
<evidence type="ECO:0000256" key="1">
    <source>
        <dbReference type="ARBA" id="ARBA00022741"/>
    </source>
</evidence>
<dbReference type="PANTHER" id="PTHR12435">
    <property type="match status" value="1"/>
</dbReference>
<comment type="similarity">
    <text evidence="3">Belongs to the KTI12 family.</text>
</comment>
<dbReference type="SUPFAM" id="SSF52540">
    <property type="entry name" value="P-loop containing nucleoside triphosphate hydrolases"/>
    <property type="match status" value="1"/>
</dbReference>
<dbReference type="OrthoDB" id="9972657at2759"/>
<dbReference type="InterPro" id="IPR013893">
    <property type="entry name" value="RNase_P_Rpp40"/>
</dbReference>
<reference evidence="5 6" key="1">
    <citation type="submission" date="2019-08" db="EMBL/GenBank/DDBJ databases">
        <title>Whole genome of Aphis craccivora.</title>
        <authorList>
            <person name="Voronova N.V."/>
            <person name="Shulinski R.S."/>
            <person name="Bandarenka Y.V."/>
            <person name="Zhorov D.G."/>
            <person name="Warner D."/>
        </authorList>
    </citation>
    <scope>NUCLEOTIDE SEQUENCE [LARGE SCALE GENOMIC DNA]</scope>
    <source>
        <strain evidence="5">180601</strain>
        <tissue evidence="5">Whole Body</tissue>
    </source>
</reference>
<dbReference type="GO" id="GO:0001682">
    <property type="term" value="P:tRNA 5'-leader removal"/>
    <property type="evidence" value="ECO:0007669"/>
    <property type="project" value="InterPro"/>
</dbReference>
<dbReference type="Pfam" id="PF08433">
    <property type="entry name" value="KTI12"/>
    <property type="match status" value="1"/>
</dbReference>
<comment type="caution">
    <text evidence="5">The sequence shown here is derived from an EMBL/GenBank/DDBJ whole genome shotgun (WGS) entry which is preliminary data.</text>
</comment>
<dbReference type="GO" id="GO:0030677">
    <property type="term" value="C:ribonuclease P complex"/>
    <property type="evidence" value="ECO:0007669"/>
    <property type="project" value="InterPro"/>
</dbReference>
<evidence type="ECO:0000256" key="3">
    <source>
        <dbReference type="ARBA" id="ARBA00025768"/>
    </source>
</evidence>
<sequence length="567" mass="65361">MIEPELFNFKPPLNKHIYVQKRWDKLLENIDECGLTHSISVVLPDTIFIPSYIENIFTENGQYYLIKNVTLCSLIDPGFIASFVKNGNVYAISLNTHIDAEDCISITNSNLLQMSLIQSSYQSICLPVKDSKITLDLKSLKFSSKSYQRIKECFERFQSKFDMLVCWESNDADVCPSSIASYFNKNGFECQECIPRSIISRKYNMTIPTGTDDFGLLDTWLSYFSLDIKMWNFMYDDKIPSILPDGKLTKSNSRNVGQVTEIVWTGFFNNQKVKLLLEKFSRHIIDTFIVLLKMPLILMVGLPSSGKTTRAREIQKYFTEQQHKEVILISDNEIISKMNMDKNVLYLEMKKEKDLRSKLHSDALKSLTKENVVILDSGNFIKGMFSIYFCLVVCDISTEKAWELNERRPEQEKYVRKTFNDLVMRYEEPNHSNRWDSPLINLQLDDTLPGEDIRKAIFEVAAPVPNQSTINAPLNSSSYLYDLDQKTQEVINSIIQLKKQGVEGENIELVDYEGKYLNKLDKSISLVQLAKSRKQFLSYAKSHVSVTNDQSNIVNMFIQFLNNTVTC</sequence>
<evidence type="ECO:0000256" key="4">
    <source>
        <dbReference type="ARBA" id="ARBA00026170"/>
    </source>
</evidence>
<dbReference type="AlphaFoldDB" id="A0A6G0ZLW2"/>
<gene>
    <name evidence="5" type="ORF">FWK35_00003077</name>
</gene>
<organism evidence="5 6">
    <name type="scientific">Aphis craccivora</name>
    <name type="common">Cowpea aphid</name>
    <dbReference type="NCBI Taxonomy" id="307492"/>
    <lineage>
        <taxon>Eukaryota</taxon>
        <taxon>Metazoa</taxon>
        <taxon>Ecdysozoa</taxon>
        <taxon>Arthropoda</taxon>
        <taxon>Hexapoda</taxon>
        <taxon>Insecta</taxon>
        <taxon>Pterygota</taxon>
        <taxon>Neoptera</taxon>
        <taxon>Paraneoptera</taxon>
        <taxon>Hemiptera</taxon>
        <taxon>Sternorrhyncha</taxon>
        <taxon>Aphidomorpha</taxon>
        <taxon>Aphidoidea</taxon>
        <taxon>Aphididae</taxon>
        <taxon>Aphidini</taxon>
        <taxon>Aphis</taxon>
        <taxon>Aphis</taxon>
    </lineage>
</organism>
<protein>
    <recommendedName>
        <fullName evidence="4">Protein KTI12 homolog</fullName>
    </recommendedName>
</protein>
<accession>A0A6G0ZLW2</accession>
<evidence type="ECO:0000256" key="2">
    <source>
        <dbReference type="ARBA" id="ARBA00022840"/>
    </source>
</evidence>
<keyword evidence="2" id="KW-0067">ATP-binding</keyword>
<evidence type="ECO:0000313" key="5">
    <source>
        <dbReference type="EMBL" id="KAF0771726.1"/>
    </source>
</evidence>
<dbReference type="GO" id="GO:0005524">
    <property type="term" value="F:ATP binding"/>
    <property type="evidence" value="ECO:0007669"/>
    <property type="project" value="UniProtKB-KW"/>
</dbReference>
<dbReference type="Pfam" id="PF08584">
    <property type="entry name" value="Ribonuc_P_40"/>
    <property type="match status" value="1"/>
</dbReference>